<feature type="compositionally biased region" description="Low complexity" evidence="12">
    <location>
        <begin position="806"/>
        <end position="817"/>
    </location>
</feature>
<feature type="compositionally biased region" description="Basic and acidic residues" evidence="12">
    <location>
        <begin position="720"/>
        <end position="733"/>
    </location>
</feature>
<evidence type="ECO:0000256" key="9">
    <source>
        <dbReference type="ARBA" id="ARBA00022840"/>
    </source>
</evidence>
<evidence type="ECO:0000256" key="1">
    <source>
        <dbReference type="ARBA" id="ARBA00000085"/>
    </source>
</evidence>
<dbReference type="Pfam" id="PF02518">
    <property type="entry name" value="HATPase_c"/>
    <property type="match status" value="1"/>
</dbReference>
<keyword evidence="8" id="KW-0418">Kinase</keyword>
<evidence type="ECO:0000256" key="2">
    <source>
        <dbReference type="ARBA" id="ARBA00004370"/>
    </source>
</evidence>
<dbReference type="InterPro" id="IPR013587">
    <property type="entry name" value="Nitrate/nitrite_sensing"/>
</dbReference>
<accession>A0ABX1CKE2</accession>
<keyword evidence="4" id="KW-0597">Phosphoprotein</keyword>
<gene>
    <name evidence="16" type="ORF">HCN52_22290</name>
</gene>
<feature type="compositionally biased region" description="Polar residues" evidence="12">
    <location>
        <begin position="790"/>
        <end position="804"/>
    </location>
</feature>
<keyword evidence="11" id="KW-0902">Two-component regulatory system</keyword>
<proteinExistence type="predicted"/>
<feature type="compositionally biased region" description="Basic and acidic residues" evidence="12">
    <location>
        <begin position="877"/>
        <end position="887"/>
    </location>
</feature>
<dbReference type="Gene3D" id="3.30.565.10">
    <property type="entry name" value="Histidine kinase-like ATPase, C-terminal domain"/>
    <property type="match status" value="1"/>
</dbReference>
<organism evidence="16 17">
    <name type="scientific">Streptomyces bohaiensis</name>
    <dbReference type="NCBI Taxonomy" id="1431344"/>
    <lineage>
        <taxon>Bacteria</taxon>
        <taxon>Bacillati</taxon>
        <taxon>Actinomycetota</taxon>
        <taxon>Actinomycetes</taxon>
        <taxon>Kitasatosporales</taxon>
        <taxon>Streptomycetaceae</taxon>
        <taxon>Streptomyces</taxon>
    </lineage>
</organism>
<evidence type="ECO:0000256" key="11">
    <source>
        <dbReference type="ARBA" id="ARBA00023012"/>
    </source>
</evidence>
<feature type="transmembrane region" description="Helical" evidence="13">
    <location>
        <begin position="47"/>
        <end position="64"/>
    </location>
</feature>
<feature type="transmembrane region" description="Helical" evidence="13">
    <location>
        <begin position="353"/>
        <end position="372"/>
    </location>
</feature>
<keyword evidence="5" id="KW-0808">Transferase</keyword>
<protein>
    <recommendedName>
        <fullName evidence="3">histidine kinase</fullName>
        <ecNumber evidence="3">2.7.13.3</ecNumber>
    </recommendedName>
</protein>
<evidence type="ECO:0000256" key="5">
    <source>
        <dbReference type="ARBA" id="ARBA00022679"/>
    </source>
</evidence>
<dbReference type="SMART" id="SM00387">
    <property type="entry name" value="HATPase_c"/>
    <property type="match status" value="1"/>
</dbReference>
<keyword evidence="9" id="KW-0067">ATP-binding</keyword>
<comment type="catalytic activity">
    <reaction evidence="1">
        <text>ATP + protein L-histidine = ADP + protein N-phospho-L-histidine.</text>
        <dbReference type="EC" id="2.7.13.3"/>
    </reaction>
</comment>
<dbReference type="EMBL" id="JAAVJC010000347">
    <property type="protein sequence ID" value="NJQ17587.1"/>
    <property type="molecule type" value="Genomic_DNA"/>
</dbReference>
<dbReference type="InterPro" id="IPR036890">
    <property type="entry name" value="HATPase_C_sf"/>
</dbReference>
<evidence type="ECO:0000256" key="6">
    <source>
        <dbReference type="ARBA" id="ARBA00022692"/>
    </source>
</evidence>
<feature type="compositionally biased region" description="Basic and acidic residues" evidence="12">
    <location>
        <begin position="955"/>
        <end position="968"/>
    </location>
</feature>
<dbReference type="SMART" id="SM00304">
    <property type="entry name" value="HAMP"/>
    <property type="match status" value="1"/>
</dbReference>
<keyword evidence="10 13" id="KW-1133">Transmembrane helix</keyword>
<evidence type="ECO:0000256" key="10">
    <source>
        <dbReference type="ARBA" id="ARBA00022989"/>
    </source>
</evidence>
<keyword evidence="7" id="KW-0547">Nucleotide-binding</keyword>
<evidence type="ECO:0000256" key="4">
    <source>
        <dbReference type="ARBA" id="ARBA00022553"/>
    </source>
</evidence>
<dbReference type="Proteomes" id="UP000727056">
    <property type="component" value="Unassembled WGS sequence"/>
</dbReference>
<evidence type="ECO:0000313" key="17">
    <source>
        <dbReference type="Proteomes" id="UP000727056"/>
    </source>
</evidence>
<dbReference type="PANTHER" id="PTHR44936:SF9">
    <property type="entry name" value="SENSOR PROTEIN CREC"/>
    <property type="match status" value="1"/>
</dbReference>
<comment type="subcellular location">
    <subcellularLocation>
        <location evidence="2">Membrane</location>
    </subcellularLocation>
</comment>
<evidence type="ECO:0000259" key="15">
    <source>
        <dbReference type="SMART" id="SM00387"/>
    </source>
</evidence>
<dbReference type="Gene3D" id="6.10.340.10">
    <property type="match status" value="1"/>
</dbReference>
<feature type="compositionally biased region" description="Low complexity" evidence="12">
    <location>
        <begin position="769"/>
        <end position="781"/>
    </location>
</feature>
<dbReference type="PANTHER" id="PTHR44936">
    <property type="entry name" value="SENSOR PROTEIN CREC"/>
    <property type="match status" value="1"/>
</dbReference>
<feature type="domain" description="Histidine kinase/HSP90-like ATPase" evidence="15">
    <location>
        <begin position="553"/>
        <end position="665"/>
    </location>
</feature>
<feature type="compositionally biased region" description="Basic and acidic residues" evidence="12">
    <location>
        <begin position="909"/>
        <end position="919"/>
    </location>
</feature>
<evidence type="ECO:0000256" key="8">
    <source>
        <dbReference type="ARBA" id="ARBA00022777"/>
    </source>
</evidence>
<dbReference type="InterPro" id="IPR050980">
    <property type="entry name" value="2C_sensor_his_kinase"/>
</dbReference>
<keyword evidence="17" id="KW-1185">Reference proteome</keyword>
<dbReference type="Pfam" id="PF00672">
    <property type="entry name" value="HAMP"/>
    <property type="match status" value="1"/>
</dbReference>
<comment type="caution">
    <text evidence="16">The sequence shown here is derived from an EMBL/GenBank/DDBJ whole genome shotgun (WGS) entry which is preliminary data.</text>
</comment>
<dbReference type="EC" id="2.7.13.3" evidence="3"/>
<name>A0ABX1CKE2_9ACTN</name>
<keyword evidence="13" id="KW-0472">Membrane</keyword>
<keyword evidence="6 13" id="KW-0812">Transmembrane</keyword>
<evidence type="ECO:0000256" key="12">
    <source>
        <dbReference type="SAM" id="MobiDB-lite"/>
    </source>
</evidence>
<feature type="domain" description="HAMP" evidence="14">
    <location>
        <begin position="371"/>
        <end position="441"/>
    </location>
</feature>
<evidence type="ECO:0000313" key="16">
    <source>
        <dbReference type="EMBL" id="NJQ17587.1"/>
    </source>
</evidence>
<dbReference type="InterPro" id="IPR003660">
    <property type="entry name" value="HAMP_dom"/>
</dbReference>
<evidence type="ECO:0000259" key="14">
    <source>
        <dbReference type="SMART" id="SM00304"/>
    </source>
</evidence>
<dbReference type="Pfam" id="PF08376">
    <property type="entry name" value="NIT"/>
    <property type="match status" value="1"/>
</dbReference>
<evidence type="ECO:0000256" key="7">
    <source>
        <dbReference type="ARBA" id="ARBA00022741"/>
    </source>
</evidence>
<reference evidence="16 17" key="1">
    <citation type="submission" date="2020-03" db="EMBL/GenBank/DDBJ databases">
        <title>Draft genome of Streptomyces sp. ventii, isolated from the Axial Seamount in the Pacific Ocean, and resequencing of the two type strains Streptomyces lonarensis strain NCL 716 and Streptomyces bohaiensis strain 11A07.</title>
        <authorList>
            <person name="Loughran R.M."/>
            <person name="Pfannmuller K.M."/>
            <person name="Wasson B.J."/>
            <person name="Deadmond M.C."/>
            <person name="Paddock B.E."/>
            <person name="Koyack M.J."/>
            <person name="Gallegos D.A."/>
            <person name="Mitchell E.A."/>
            <person name="Ushijima B."/>
            <person name="Saw J.H."/>
            <person name="Mcphail K.L."/>
            <person name="Videau P."/>
        </authorList>
    </citation>
    <scope>NUCLEOTIDE SEQUENCE [LARGE SCALE GENOMIC DNA]</scope>
    <source>
        <strain evidence="16 17">11A07</strain>
    </source>
</reference>
<dbReference type="InterPro" id="IPR003594">
    <property type="entry name" value="HATPase_dom"/>
</dbReference>
<dbReference type="SUPFAM" id="SSF55874">
    <property type="entry name" value="ATPase domain of HSP90 chaperone/DNA topoisomerase II/histidine kinase"/>
    <property type="match status" value="1"/>
</dbReference>
<sequence length="996" mass="106985">MPPREGREGREGRNAAWPIHGDRVAEGDPLPLGGRFTPRNWRVAPRLYAILLIPVLVALVLGGLRVHTHYDTWQEADRAERVAELVRASTAYANALLDERDLTAGPLLASDRDDPAVERVRAHADRTRAEFEARLASAPSDERIARRAAAVEEAAAGLEDLRSTAWTADGVGAETEMGYVAVQHPVMSFANELGLGSDDLASYGRSVYAISLAQAAASLQRALGTHLLVGEQGAEGRSELQVALSSYRHLERIARNEFVSAARPEDITRLDRALASPGGDDDPVETMAASLAEPGTDGADLADAGVTLSAWSEAVTVRFDAYRDVERELVEDAVHEARTVAAAARTDMITNSALVLAALLAAFVVAGLMARVMSRDMTRLRDAALEVAEHRLPGLVSQLSQADPGRVDTRVTPIRVSGRDEIGEVSRAFDHVHREAVRLASEQALLRGNVNAVFTNLAGRNQGLVERQLELISDLEGHEADPEQLEHLFRLDHLATRMRRNGDNLLVLAGREPDRSWSRPVPLVDVVRAAASEVEHYDRIDIVGAPPGDIHGAVVTDLVHLLAELLENATSFSSPHTRVRVTATRLPDGRVMVEIHDRGVGLPAEDFALINHRLAEPPAADLDVSRRMGLFVVGRLALRHGIRVQLRPSGEQVGTTCLVMLPETITHGGHGPGDAEPPERFTVPRVVADRLVPSPDAPQRTAAELGFDDARYGGAPAADHVGRSLRRGERRIAVDAPDGLSDGAGRGPTPEAARPAPHGESDGHRWHGAPHGAPHGATHHPVGTAGPTAPQGTYSGQEYGTDTLGTHPPHAPATHRSAAARHRRDTTAAAPGTTPDRRPEGEDAYPATPTGAPHRVGFPGAELVPEGQNPTTGAGLPRREPRRRPDDGGPWQGQQGPGQPPGQAPQGRQWDRGPRREAQPVDTTESGLPRRVPKANLVEHTRSEPSAGGRQVSRAPEDVRGRLTDLHRGVRQGRGAGRDRAENDDEGFGPVSDQER</sequence>
<evidence type="ECO:0000256" key="3">
    <source>
        <dbReference type="ARBA" id="ARBA00012438"/>
    </source>
</evidence>
<evidence type="ECO:0000256" key="13">
    <source>
        <dbReference type="SAM" id="Phobius"/>
    </source>
</evidence>
<feature type="region of interest" description="Disordered" evidence="12">
    <location>
        <begin position="706"/>
        <end position="996"/>
    </location>
</feature>